<keyword evidence="1" id="KW-0677">Repeat</keyword>
<reference evidence="4 5" key="1">
    <citation type="submission" date="2017-10" db="EMBL/GenBank/DDBJ databases">
        <title>Novel microbial diversity and functional potential in the marine mammal oral microbiome.</title>
        <authorList>
            <person name="Dudek N.K."/>
            <person name="Sun C.L."/>
            <person name="Burstein D."/>
            <person name="Kantor R.S."/>
            <person name="Aliaga Goltsman D.S."/>
            <person name="Bik E.M."/>
            <person name="Thomas B.C."/>
            <person name="Banfield J.F."/>
            <person name="Relman D.A."/>
        </authorList>
    </citation>
    <scope>NUCLEOTIDE SEQUENCE [LARGE SCALE GENOMIC DNA]</scope>
    <source>
        <strain evidence="4">DOLZORAL124_49_17</strain>
    </source>
</reference>
<evidence type="ECO:0000313" key="4">
    <source>
        <dbReference type="EMBL" id="PID57690.1"/>
    </source>
</evidence>
<organism evidence="4 5">
    <name type="scientific">candidate division KSB3 bacterium</name>
    <dbReference type="NCBI Taxonomy" id="2044937"/>
    <lineage>
        <taxon>Bacteria</taxon>
        <taxon>candidate division KSB3</taxon>
    </lineage>
</organism>
<gene>
    <name evidence="4" type="ORF">CSB45_05500</name>
</gene>
<dbReference type="Proteomes" id="UP000229740">
    <property type="component" value="Unassembled WGS sequence"/>
</dbReference>
<evidence type="ECO:0000256" key="1">
    <source>
        <dbReference type="ARBA" id="ARBA00022737"/>
    </source>
</evidence>
<feature type="repeat" description="TPR" evidence="3">
    <location>
        <begin position="261"/>
        <end position="294"/>
    </location>
</feature>
<feature type="repeat" description="TPR" evidence="3">
    <location>
        <begin position="72"/>
        <end position="105"/>
    </location>
</feature>
<dbReference type="SMART" id="SM00028">
    <property type="entry name" value="TPR"/>
    <property type="match status" value="8"/>
</dbReference>
<dbReference type="AlphaFoldDB" id="A0A2G6E6G7"/>
<dbReference type="PROSITE" id="PS51257">
    <property type="entry name" value="PROKAR_LIPOPROTEIN"/>
    <property type="match status" value="1"/>
</dbReference>
<dbReference type="Pfam" id="PF13650">
    <property type="entry name" value="Asp_protease_2"/>
    <property type="match status" value="1"/>
</dbReference>
<comment type="caution">
    <text evidence="4">The sequence shown here is derived from an EMBL/GenBank/DDBJ whole genome shotgun (WGS) entry which is preliminary data.</text>
</comment>
<sequence>MLSAMRKTLVRARVPFTITILVLCAAVLYACHSSERRAQQYYEDALRQKSRQNFQEALRLLHLALAEDRDHLASYIEIGILLSRDKDYRQALTYFRAAEKLGADSYSLSSLFGYAYEELGDFQQAEFYYEQAISQAPRLIDVRLRLANILEWQDRGQEAAELLRQALELAPGLEGADDLKARVEVLSRMEGRERHLALADIYFRQGKPRRGTAEYQKAADLSGEDPAGQILFGRFCLEREQFKLALNAFQQAQQQGAVQDFQLSHDMALAFEQLGRFDDAVQEYRRALGFDPQDAPLYLKLAELLEKTGRNEEAAESLEQLYHLSLHTTDLQSEHDALPAANQLWQDILRLRGESHSRTVFCIEDPRKAIVVPVTVNQTHDVVMRVEDELEYTILSDRVTESLGIHITARTSEVRFNIYGHVETAALVTLPSLKVGEMEARNIPVLIGDLSRYPDIDGFLGKNFLKHFKVEINNEDRLFILKKLHV</sequence>
<dbReference type="EMBL" id="PDPS01000025">
    <property type="protein sequence ID" value="PID57690.1"/>
    <property type="molecule type" value="Genomic_DNA"/>
</dbReference>
<dbReference type="InterPro" id="IPR011990">
    <property type="entry name" value="TPR-like_helical_dom_sf"/>
</dbReference>
<dbReference type="InterPro" id="IPR019734">
    <property type="entry name" value="TPR_rpt"/>
</dbReference>
<proteinExistence type="predicted"/>
<keyword evidence="2 3" id="KW-0802">TPR repeat</keyword>
<dbReference type="Pfam" id="PF14559">
    <property type="entry name" value="TPR_19"/>
    <property type="match status" value="1"/>
</dbReference>
<name>A0A2G6E6G7_9BACT</name>
<dbReference type="PANTHER" id="PTHR45586">
    <property type="entry name" value="TPR REPEAT-CONTAINING PROTEIN PA4667"/>
    <property type="match status" value="1"/>
</dbReference>
<evidence type="ECO:0000256" key="2">
    <source>
        <dbReference type="ARBA" id="ARBA00022803"/>
    </source>
</evidence>
<dbReference type="Gene3D" id="2.40.70.10">
    <property type="entry name" value="Acid Proteases"/>
    <property type="match status" value="1"/>
</dbReference>
<dbReference type="CDD" id="cd05483">
    <property type="entry name" value="retropepsin_like_bacteria"/>
    <property type="match status" value="1"/>
</dbReference>
<dbReference type="Gene3D" id="1.25.40.10">
    <property type="entry name" value="Tetratricopeptide repeat domain"/>
    <property type="match status" value="3"/>
</dbReference>
<dbReference type="SUPFAM" id="SSF48452">
    <property type="entry name" value="TPR-like"/>
    <property type="match status" value="1"/>
</dbReference>
<dbReference type="PANTHER" id="PTHR45586:SF14">
    <property type="entry name" value="TETRATRICOPEPTIDE TPR_2 REPEAT PROTEIN"/>
    <property type="match status" value="1"/>
</dbReference>
<feature type="repeat" description="TPR" evidence="3">
    <location>
        <begin position="106"/>
        <end position="139"/>
    </location>
</feature>
<dbReference type="InterPro" id="IPR021109">
    <property type="entry name" value="Peptidase_aspartic_dom_sf"/>
</dbReference>
<dbReference type="InterPro" id="IPR051012">
    <property type="entry name" value="CellSynth/LPSAsmb/PSIAsmb"/>
</dbReference>
<evidence type="ECO:0000313" key="5">
    <source>
        <dbReference type="Proteomes" id="UP000229740"/>
    </source>
</evidence>
<accession>A0A2G6E6G7</accession>
<evidence type="ECO:0000256" key="3">
    <source>
        <dbReference type="PROSITE-ProRule" id="PRU00339"/>
    </source>
</evidence>
<protein>
    <submittedName>
        <fullName evidence="4">Uncharacterized protein</fullName>
    </submittedName>
</protein>
<dbReference type="InterPro" id="IPR034122">
    <property type="entry name" value="Retropepsin-like_bacterial"/>
</dbReference>
<dbReference type="Pfam" id="PF13414">
    <property type="entry name" value="TPR_11"/>
    <property type="match status" value="1"/>
</dbReference>
<dbReference type="PROSITE" id="PS50005">
    <property type="entry name" value="TPR"/>
    <property type="match status" value="3"/>
</dbReference>